<dbReference type="EMBL" id="JPXY01000021">
    <property type="protein sequence ID" value="KGQ32565.1"/>
    <property type="molecule type" value="Genomic_DNA"/>
</dbReference>
<name>A0A0A2XPG9_9PAST</name>
<reference evidence="1 2" key="1">
    <citation type="submission" date="2014-08" db="EMBL/GenBank/DDBJ databases">
        <title>Chaperone-usher fimbriae in a diverse selection of Gallibacterium genomes.</title>
        <authorList>
            <person name="Kudirkiene E."/>
            <person name="Bager R.J."/>
            <person name="Johnson T.J."/>
            <person name="Bojesen A.M."/>
        </authorList>
    </citation>
    <scope>NUCLEOTIDE SEQUENCE [LARGE SCALE GENOMIC DNA]</scope>
    <source>
        <strain evidence="1 2">CCM5976</strain>
    </source>
</reference>
<dbReference type="RefSeq" id="WP_039134999.1">
    <property type="nucleotide sequence ID" value="NZ_JPXY01000021.1"/>
</dbReference>
<proteinExistence type="predicted"/>
<dbReference type="AlphaFoldDB" id="A0A0A2XPG9"/>
<comment type="caution">
    <text evidence="1">The sequence shown here is derived from an EMBL/GenBank/DDBJ whole genome shotgun (WGS) entry which is preliminary data.</text>
</comment>
<organism evidence="1 2">
    <name type="scientific">Gallibacterium genomosp. 2</name>
    <dbReference type="NCBI Taxonomy" id="155517"/>
    <lineage>
        <taxon>Bacteria</taxon>
        <taxon>Pseudomonadati</taxon>
        <taxon>Pseudomonadota</taxon>
        <taxon>Gammaproteobacteria</taxon>
        <taxon>Pasteurellales</taxon>
        <taxon>Pasteurellaceae</taxon>
        <taxon>Gallibacterium</taxon>
    </lineage>
</organism>
<sequence length="123" mass="14320">MGTDILRKNIDETYQLYREKEINKVIREPEKNVACNELGTQKEETYKQIIKGLICLANPNFEYPLKRKKMLKADNSYNCNAIADKIVSVTEKLRNEGKIINNTRGNTTIRTHINDIIKELNHK</sequence>
<protein>
    <submittedName>
        <fullName evidence="1">Uncharacterized protein</fullName>
    </submittedName>
</protein>
<accession>A0A0A2XPG9</accession>
<evidence type="ECO:0000313" key="1">
    <source>
        <dbReference type="EMBL" id="KGQ32565.1"/>
    </source>
</evidence>
<dbReference type="Proteomes" id="UP000030418">
    <property type="component" value="Unassembled WGS sequence"/>
</dbReference>
<gene>
    <name evidence="1" type="ORF">P375_04955</name>
</gene>
<evidence type="ECO:0000313" key="2">
    <source>
        <dbReference type="Proteomes" id="UP000030418"/>
    </source>
</evidence>
<keyword evidence="2" id="KW-1185">Reference proteome</keyword>